<dbReference type="InterPro" id="IPR019734">
    <property type="entry name" value="TPR_rpt"/>
</dbReference>
<dbReference type="OrthoDB" id="626167at2759"/>
<dbReference type="PROSITE" id="PS50005">
    <property type="entry name" value="TPR"/>
    <property type="match status" value="2"/>
</dbReference>
<keyword evidence="1" id="KW-0677">Repeat</keyword>
<dbReference type="PANTHER" id="PTHR22904:SF523">
    <property type="entry name" value="STRESS-INDUCED-PHOSPHOPROTEIN 1"/>
    <property type="match status" value="1"/>
</dbReference>
<evidence type="ECO:0000256" key="2">
    <source>
        <dbReference type="ARBA" id="ARBA00022803"/>
    </source>
</evidence>
<keyword evidence="2 3" id="KW-0802">TPR repeat</keyword>
<feature type="repeat" description="TPR" evidence="3">
    <location>
        <begin position="5"/>
        <end position="38"/>
    </location>
</feature>
<sequence length="89" mass="10208">MTDELETIILTAGTAYSEGRYHEALECYEQAIALRPENAILFANYAAILLRLDRVDEALKNADHAIELDPKWAKVIWHLDMCTILEEIF</sequence>
<accession>A0A0B1S0U1</accession>
<dbReference type="AlphaFoldDB" id="A0A0B1S0U1"/>
<protein>
    <submittedName>
        <fullName evidence="4">Tetratricopeptide repeat protein</fullName>
    </submittedName>
</protein>
<dbReference type="EMBL" id="KN610685">
    <property type="protein sequence ID" value="KHJ77516.1"/>
    <property type="molecule type" value="Genomic_DNA"/>
</dbReference>
<proteinExistence type="predicted"/>
<evidence type="ECO:0000313" key="5">
    <source>
        <dbReference type="Proteomes" id="UP000053660"/>
    </source>
</evidence>
<keyword evidence="5" id="KW-1185">Reference proteome</keyword>
<dbReference type="SMART" id="SM00028">
    <property type="entry name" value="TPR"/>
    <property type="match status" value="2"/>
</dbReference>
<reference evidence="4 5" key="1">
    <citation type="submission" date="2014-03" db="EMBL/GenBank/DDBJ databases">
        <title>Draft genome of the hookworm Oesophagostomum dentatum.</title>
        <authorList>
            <person name="Mitreva M."/>
        </authorList>
    </citation>
    <scope>NUCLEOTIDE SEQUENCE [LARGE SCALE GENOMIC DNA]</scope>
    <source>
        <strain evidence="4 5">OD-Hann</strain>
    </source>
</reference>
<gene>
    <name evidence="4" type="ORF">OESDEN_22864</name>
</gene>
<evidence type="ECO:0000256" key="3">
    <source>
        <dbReference type="PROSITE-ProRule" id="PRU00339"/>
    </source>
</evidence>
<feature type="repeat" description="TPR" evidence="3">
    <location>
        <begin position="39"/>
        <end position="72"/>
    </location>
</feature>
<dbReference type="SUPFAM" id="SSF48452">
    <property type="entry name" value="TPR-like"/>
    <property type="match status" value="1"/>
</dbReference>
<dbReference type="PANTHER" id="PTHR22904">
    <property type="entry name" value="TPR REPEAT CONTAINING PROTEIN"/>
    <property type="match status" value="1"/>
</dbReference>
<dbReference type="Gene3D" id="1.25.40.10">
    <property type="entry name" value="Tetratricopeptide repeat domain"/>
    <property type="match status" value="1"/>
</dbReference>
<name>A0A0B1S0U1_OESDE</name>
<evidence type="ECO:0000256" key="1">
    <source>
        <dbReference type="ARBA" id="ARBA00022737"/>
    </source>
</evidence>
<dbReference type="InterPro" id="IPR011990">
    <property type="entry name" value="TPR-like_helical_dom_sf"/>
</dbReference>
<evidence type="ECO:0000313" key="4">
    <source>
        <dbReference type="EMBL" id="KHJ77516.1"/>
    </source>
</evidence>
<dbReference type="Proteomes" id="UP000053660">
    <property type="component" value="Unassembled WGS sequence"/>
</dbReference>
<dbReference type="GO" id="GO:0051879">
    <property type="term" value="F:Hsp90 protein binding"/>
    <property type="evidence" value="ECO:0007669"/>
    <property type="project" value="TreeGrafter"/>
</dbReference>
<organism evidence="4 5">
    <name type="scientific">Oesophagostomum dentatum</name>
    <name type="common">Nodular worm</name>
    <dbReference type="NCBI Taxonomy" id="61180"/>
    <lineage>
        <taxon>Eukaryota</taxon>
        <taxon>Metazoa</taxon>
        <taxon>Ecdysozoa</taxon>
        <taxon>Nematoda</taxon>
        <taxon>Chromadorea</taxon>
        <taxon>Rhabditida</taxon>
        <taxon>Rhabditina</taxon>
        <taxon>Rhabditomorpha</taxon>
        <taxon>Strongyloidea</taxon>
        <taxon>Strongylidae</taxon>
        <taxon>Oesophagostomum</taxon>
    </lineage>
</organism>
<dbReference type="Pfam" id="PF14559">
    <property type="entry name" value="TPR_19"/>
    <property type="match status" value="1"/>
</dbReference>